<evidence type="ECO:0000259" key="2">
    <source>
        <dbReference type="Pfam" id="PF13191"/>
    </source>
</evidence>
<evidence type="ECO:0000313" key="4">
    <source>
        <dbReference type="Proteomes" id="UP001055453"/>
    </source>
</evidence>
<dbReference type="PANTHER" id="PTHR43642:SF1">
    <property type="entry name" value="HYBRID SIGNAL TRANSDUCTION HISTIDINE KINASE G"/>
    <property type="match status" value="1"/>
</dbReference>
<feature type="region of interest" description="Disordered" evidence="1">
    <location>
        <begin position="22"/>
        <end position="43"/>
    </location>
</feature>
<dbReference type="InterPro" id="IPR053159">
    <property type="entry name" value="Hybrid_Histidine_Kinase"/>
</dbReference>
<reference evidence="3" key="1">
    <citation type="submission" date="2022-04" db="EMBL/GenBank/DDBJ databases">
        <title>Complete genome sequence of a cyanobacterium, Nostoc sp. SO-36, isolated in Antarctica.</title>
        <authorList>
            <person name="Kanesaki Y."/>
            <person name="Effendi D."/>
            <person name="Sakamoto T."/>
            <person name="Ohtani S."/>
            <person name="Awai K."/>
        </authorList>
    </citation>
    <scope>NUCLEOTIDE SEQUENCE</scope>
    <source>
        <strain evidence="3">SO-36</strain>
    </source>
</reference>
<proteinExistence type="predicted"/>
<dbReference type="Proteomes" id="UP001055453">
    <property type="component" value="Chromosome"/>
</dbReference>
<organism evidence="3 4">
    <name type="scientific">Nostoc cf. commune SO-36</name>
    <dbReference type="NCBI Taxonomy" id="449208"/>
    <lineage>
        <taxon>Bacteria</taxon>
        <taxon>Bacillati</taxon>
        <taxon>Cyanobacteriota</taxon>
        <taxon>Cyanophyceae</taxon>
        <taxon>Nostocales</taxon>
        <taxon>Nostocaceae</taxon>
        <taxon>Nostoc</taxon>
    </lineage>
</organism>
<evidence type="ECO:0000256" key="1">
    <source>
        <dbReference type="SAM" id="MobiDB-lite"/>
    </source>
</evidence>
<dbReference type="EMBL" id="AP025732">
    <property type="protein sequence ID" value="BDI19312.1"/>
    <property type="molecule type" value="Genomic_DNA"/>
</dbReference>
<dbReference type="Pfam" id="PF13191">
    <property type="entry name" value="AAA_16"/>
    <property type="match status" value="1"/>
</dbReference>
<evidence type="ECO:0000313" key="3">
    <source>
        <dbReference type="EMBL" id="BDI19312.1"/>
    </source>
</evidence>
<gene>
    <name evidence="3" type="ORF">ANSO36C_51140</name>
</gene>
<protein>
    <recommendedName>
        <fullName evidence="2">Orc1-like AAA ATPase domain-containing protein</fullName>
    </recommendedName>
</protein>
<dbReference type="InterPro" id="IPR041664">
    <property type="entry name" value="AAA_16"/>
</dbReference>
<accession>A0ABM7Z820</accession>
<sequence length="109" mass="11875">MLLAAVVRVACPEDNRVACSESNPVASLPNNSETTSQSEQRGKPKFQVEMMLVSGYAGIGKSALVQEIYKPITQKRGYFISGKFDQFGRNIPYSADRRCSAKISAAIAQ</sequence>
<feature type="compositionally biased region" description="Polar residues" evidence="1">
    <location>
        <begin position="22"/>
        <end position="39"/>
    </location>
</feature>
<name>A0ABM7Z820_NOSCO</name>
<dbReference type="PANTHER" id="PTHR43642">
    <property type="entry name" value="HYBRID SIGNAL TRANSDUCTION HISTIDINE KINASE G"/>
    <property type="match status" value="1"/>
</dbReference>
<feature type="domain" description="Orc1-like AAA ATPase" evidence="2">
    <location>
        <begin position="49"/>
        <end position="95"/>
    </location>
</feature>
<keyword evidence="4" id="KW-1185">Reference proteome</keyword>